<evidence type="ECO:0000313" key="3">
    <source>
        <dbReference type="Proteomes" id="UP000287651"/>
    </source>
</evidence>
<name>A0A426ZK72_ENSVE</name>
<organism evidence="2 3">
    <name type="scientific">Ensete ventricosum</name>
    <name type="common">Abyssinian banana</name>
    <name type="synonym">Musa ensete</name>
    <dbReference type="NCBI Taxonomy" id="4639"/>
    <lineage>
        <taxon>Eukaryota</taxon>
        <taxon>Viridiplantae</taxon>
        <taxon>Streptophyta</taxon>
        <taxon>Embryophyta</taxon>
        <taxon>Tracheophyta</taxon>
        <taxon>Spermatophyta</taxon>
        <taxon>Magnoliopsida</taxon>
        <taxon>Liliopsida</taxon>
        <taxon>Zingiberales</taxon>
        <taxon>Musaceae</taxon>
        <taxon>Ensete</taxon>
    </lineage>
</organism>
<reference evidence="2 3" key="1">
    <citation type="journal article" date="2014" name="Agronomy (Basel)">
        <title>A Draft Genome Sequence for Ensete ventricosum, the Drought-Tolerant Tree Against Hunger.</title>
        <authorList>
            <person name="Harrison J."/>
            <person name="Moore K.A."/>
            <person name="Paszkiewicz K."/>
            <person name="Jones T."/>
            <person name="Grant M."/>
            <person name="Ambacheew D."/>
            <person name="Muzemil S."/>
            <person name="Studholme D.J."/>
        </authorList>
    </citation>
    <scope>NUCLEOTIDE SEQUENCE [LARGE SCALE GENOMIC DNA]</scope>
</reference>
<dbReference type="EMBL" id="AMZH03006233">
    <property type="protein sequence ID" value="RRT64351.1"/>
    <property type="molecule type" value="Genomic_DNA"/>
</dbReference>
<gene>
    <name evidence="2" type="ORF">B296_00006557</name>
</gene>
<evidence type="ECO:0000313" key="2">
    <source>
        <dbReference type="EMBL" id="RRT64351.1"/>
    </source>
</evidence>
<proteinExistence type="predicted"/>
<evidence type="ECO:0000256" key="1">
    <source>
        <dbReference type="SAM" id="MobiDB-lite"/>
    </source>
</evidence>
<comment type="caution">
    <text evidence="2">The sequence shown here is derived from an EMBL/GenBank/DDBJ whole genome shotgun (WGS) entry which is preliminary data.</text>
</comment>
<dbReference type="Proteomes" id="UP000287651">
    <property type="component" value="Unassembled WGS sequence"/>
</dbReference>
<accession>A0A426ZK72</accession>
<sequence>MSWGSGHECKRSSIRCRRVATPTGVIVSPVFTLRFEDDPRITPGSRPFLNFRTGIGFPCRGANATRSRAAHYDVYLPLHRTFWMEGQLVQLHYVPVKVAVTYEILDLVLQIIALLRIVPVVVVETTITSVVSVLGSRPHRVGGFEESLLSDLEKNLSLSGVERDIERSRNGLLTSLHPPWSPGGVPRESSARGRF</sequence>
<feature type="region of interest" description="Disordered" evidence="1">
    <location>
        <begin position="176"/>
        <end position="195"/>
    </location>
</feature>
<protein>
    <submittedName>
        <fullName evidence="2">Uncharacterized protein</fullName>
    </submittedName>
</protein>
<dbReference type="AlphaFoldDB" id="A0A426ZK72"/>